<proteinExistence type="predicted"/>
<dbReference type="Pfam" id="PF13521">
    <property type="entry name" value="AAA_28"/>
    <property type="match status" value="1"/>
</dbReference>
<organism evidence="2">
    <name type="scientific">Pseudomonas phage Nican01</name>
    <dbReference type="NCBI Taxonomy" id="3138540"/>
    <lineage>
        <taxon>Viruses</taxon>
        <taxon>Duplodnaviria</taxon>
        <taxon>Heunggongvirae</taxon>
        <taxon>Uroviricota</taxon>
        <taxon>Caudoviricetes</taxon>
        <taxon>Nickievirus</taxon>
    </lineage>
</organism>
<evidence type="ECO:0000259" key="1">
    <source>
        <dbReference type="Pfam" id="PF13521"/>
    </source>
</evidence>
<dbReference type="SUPFAM" id="SSF52540">
    <property type="entry name" value="P-loop containing nucleoside triphosphate hydrolases"/>
    <property type="match status" value="1"/>
</dbReference>
<protein>
    <submittedName>
        <fullName evidence="2">Thymidylate kinase</fullName>
    </submittedName>
</protein>
<dbReference type="GO" id="GO:0016301">
    <property type="term" value="F:kinase activity"/>
    <property type="evidence" value="ECO:0007669"/>
    <property type="project" value="UniProtKB-KW"/>
</dbReference>
<sequence>MSKFLGLMGTHGSGKTTLAQAYADKHPGTTFIKTSVSDVYKSFDLDPKVRMTLERRMEVQEKVLAVLLQQWEDGLLKHNLSDSFIITDRTPFDLIGYTLAEVSGYDDISDELSQRITGYLLQCKLAAQAFDGVIHVPINLPMVADPTGKVRAASSFAYRLHLDMLMTKSVLDAGTSMHRVFSNGVSDRVKEVERAFENTVQMPI</sequence>
<accession>A0AAU6W0L1</accession>
<evidence type="ECO:0000313" key="2">
    <source>
        <dbReference type="EMBL" id="XAI70089.1"/>
    </source>
</evidence>
<dbReference type="Gene3D" id="3.40.50.300">
    <property type="entry name" value="P-loop containing nucleotide triphosphate hydrolases"/>
    <property type="match status" value="1"/>
</dbReference>
<name>A0AAU6W0L1_9CAUD</name>
<feature type="domain" description="NadR/Ttd14 AAA" evidence="1">
    <location>
        <begin position="7"/>
        <end position="188"/>
    </location>
</feature>
<reference evidence="2" key="1">
    <citation type="journal article" date="2024" name="J. Gen. Virol.">
        <title>Novel phages of Pseudomonas syringae unveil numerous potential auxiliary metabolic genes.</title>
        <authorList>
            <person name="Feltin C."/>
            <person name="Garneau J.R."/>
            <person name="Morris C.E."/>
            <person name="Berard A."/>
            <person name="Torres-Barcelo C."/>
        </authorList>
    </citation>
    <scope>NUCLEOTIDE SEQUENCE</scope>
</reference>
<dbReference type="EMBL" id="PP179318">
    <property type="protein sequence ID" value="XAI70089.1"/>
    <property type="molecule type" value="Genomic_DNA"/>
</dbReference>
<keyword evidence="2" id="KW-0808">Transferase</keyword>
<gene>
    <name evidence="2" type="ORF">Nican01_00076</name>
</gene>
<dbReference type="InterPro" id="IPR038727">
    <property type="entry name" value="NadR/Ttd14_AAA_dom"/>
</dbReference>
<keyword evidence="2" id="KW-0418">Kinase</keyword>
<dbReference type="InterPro" id="IPR027417">
    <property type="entry name" value="P-loop_NTPase"/>
</dbReference>